<evidence type="ECO:0000313" key="1">
    <source>
        <dbReference type="EnsemblMetazoa" id="XP_003730824"/>
    </source>
</evidence>
<dbReference type="AlphaFoldDB" id="A0A7M7GJ08"/>
<evidence type="ECO:0000313" key="2">
    <source>
        <dbReference type="Proteomes" id="UP000007110"/>
    </source>
</evidence>
<reference evidence="1" key="2">
    <citation type="submission" date="2021-01" db="UniProtKB">
        <authorList>
            <consortium name="EnsemblMetazoa"/>
        </authorList>
    </citation>
    <scope>IDENTIFICATION</scope>
</reference>
<proteinExistence type="predicted"/>
<reference evidence="2" key="1">
    <citation type="submission" date="2015-02" db="EMBL/GenBank/DDBJ databases">
        <title>Genome sequencing for Strongylocentrotus purpuratus.</title>
        <authorList>
            <person name="Murali S."/>
            <person name="Liu Y."/>
            <person name="Vee V."/>
            <person name="English A."/>
            <person name="Wang M."/>
            <person name="Skinner E."/>
            <person name="Han Y."/>
            <person name="Muzny D.M."/>
            <person name="Worley K.C."/>
            <person name="Gibbs R.A."/>
        </authorList>
    </citation>
    <scope>NUCLEOTIDE SEQUENCE</scope>
</reference>
<keyword evidence="2" id="KW-1185">Reference proteome</keyword>
<organism evidence="1 2">
    <name type="scientific">Strongylocentrotus purpuratus</name>
    <name type="common">Purple sea urchin</name>
    <dbReference type="NCBI Taxonomy" id="7668"/>
    <lineage>
        <taxon>Eukaryota</taxon>
        <taxon>Metazoa</taxon>
        <taxon>Echinodermata</taxon>
        <taxon>Eleutherozoa</taxon>
        <taxon>Echinozoa</taxon>
        <taxon>Echinoidea</taxon>
        <taxon>Euechinoidea</taxon>
        <taxon>Echinacea</taxon>
        <taxon>Camarodonta</taxon>
        <taxon>Echinidea</taxon>
        <taxon>Strongylocentrotidae</taxon>
        <taxon>Strongylocentrotus</taxon>
    </lineage>
</organism>
<accession>A0A7M7GJ08</accession>
<dbReference type="OMA" id="GVVVHMN"/>
<dbReference type="RefSeq" id="XP_003730824.3">
    <property type="nucleotide sequence ID" value="XM_003730776.3"/>
</dbReference>
<name>A0A7M7GJ08_STRPU</name>
<dbReference type="EnsemblMetazoa" id="XM_003730776">
    <property type="protein sequence ID" value="XP_003730824"/>
    <property type="gene ID" value="LOC100891999"/>
</dbReference>
<dbReference type="KEGG" id="spu:100891999"/>
<dbReference type="OrthoDB" id="10429137at2759"/>
<sequence length="311" mass="34461">MAPSVTAAPAHYVSVMMCSGPSSGRVFAVLEQDLVHRSKKLNIGSHVLVKRHDGSKRFKGVVVHMNPFINARVPPPAQASAVPVITPPRQRLAKRPREPEHPSLADNVAVHAAKRFKAVQSMPVTLPGVSSFQPAMLQRGPRGAVLIPRFDHQLEHPVRRLFATDPCPSSRYPNRQRVRRELIYTKTSMKLKSSSAPVSVEELDGIVPLDCLDNVVTLDQLSAFVTQAVEAAVVPVSPLHPTPVRPVAPTSSEFRPEFRPLRPAPYSRSLMVAEPRRVNGYRTERRTARRQDVRPLRCVLPDLLMTSPRLG</sequence>
<protein>
    <submittedName>
        <fullName evidence="1">Uncharacterized protein</fullName>
    </submittedName>
</protein>
<dbReference type="Proteomes" id="UP000007110">
    <property type="component" value="Unassembled WGS sequence"/>
</dbReference>
<dbReference type="InParanoid" id="A0A7M7GJ08"/>
<dbReference type="GeneID" id="100891999"/>